<dbReference type="InterPro" id="IPR035901">
    <property type="entry name" value="GIY-YIG_endonuc_sf"/>
</dbReference>
<evidence type="ECO:0000256" key="1">
    <source>
        <dbReference type="ARBA" id="ARBA00022490"/>
    </source>
</evidence>
<evidence type="ECO:0000256" key="2">
    <source>
        <dbReference type="ARBA" id="ARBA00022763"/>
    </source>
</evidence>
<reference evidence="9 10" key="1">
    <citation type="journal article" date="2016" name="Nat. Commun.">
        <title>Thousands of microbial genomes shed light on interconnected biogeochemical processes in an aquifer system.</title>
        <authorList>
            <person name="Anantharaman K."/>
            <person name="Brown C.T."/>
            <person name="Hug L.A."/>
            <person name="Sharon I."/>
            <person name="Castelle C.J."/>
            <person name="Probst A.J."/>
            <person name="Thomas B.C."/>
            <person name="Singh A."/>
            <person name="Wilkins M.J."/>
            <person name="Karaoz U."/>
            <person name="Brodie E.L."/>
            <person name="Williams K.H."/>
            <person name="Hubbard S.S."/>
            <person name="Banfield J.F."/>
        </authorList>
    </citation>
    <scope>NUCLEOTIDE SEQUENCE [LARGE SCALE GENOMIC DNA]</scope>
</reference>
<protein>
    <recommendedName>
        <fullName evidence="11">Excinuclease ABC subunit C</fullName>
    </recommendedName>
</protein>
<dbReference type="InterPro" id="IPR050066">
    <property type="entry name" value="UvrABC_protein_C"/>
</dbReference>
<dbReference type="Pfam" id="PF08459">
    <property type="entry name" value="UvrC_RNaseH_dom"/>
    <property type="match status" value="1"/>
</dbReference>
<evidence type="ECO:0000256" key="5">
    <source>
        <dbReference type="ARBA" id="ARBA00023204"/>
    </source>
</evidence>
<dbReference type="CDD" id="cd10434">
    <property type="entry name" value="GIY-YIG_UvrC_Cho"/>
    <property type="match status" value="1"/>
</dbReference>
<evidence type="ECO:0000313" key="9">
    <source>
        <dbReference type="EMBL" id="OGC69739.1"/>
    </source>
</evidence>
<feature type="domain" description="UvrC family homology region profile" evidence="8">
    <location>
        <begin position="272"/>
        <end position="383"/>
    </location>
</feature>
<dbReference type="PROSITE" id="PS50164">
    <property type="entry name" value="GIY_YIG"/>
    <property type="match status" value="1"/>
</dbReference>
<dbReference type="InterPro" id="IPR001162">
    <property type="entry name" value="UvrC_RNase_H_dom"/>
</dbReference>
<dbReference type="SUPFAM" id="SSF46600">
    <property type="entry name" value="C-terminal UvrC-binding domain of UvrB"/>
    <property type="match status" value="1"/>
</dbReference>
<dbReference type="PROSITE" id="PS50151">
    <property type="entry name" value="UVR"/>
    <property type="match status" value="1"/>
</dbReference>
<evidence type="ECO:0000259" key="6">
    <source>
        <dbReference type="PROSITE" id="PS50151"/>
    </source>
</evidence>
<dbReference type="SMART" id="SM00465">
    <property type="entry name" value="GIYc"/>
    <property type="match status" value="1"/>
</dbReference>
<evidence type="ECO:0000256" key="3">
    <source>
        <dbReference type="ARBA" id="ARBA00022769"/>
    </source>
</evidence>
<dbReference type="Proteomes" id="UP000179113">
    <property type="component" value="Unassembled WGS sequence"/>
</dbReference>
<evidence type="ECO:0000259" key="7">
    <source>
        <dbReference type="PROSITE" id="PS50164"/>
    </source>
</evidence>
<dbReference type="InterPro" id="IPR001943">
    <property type="entry name" value="UVR_dom"/>
</dbReference>
<dbReference type="GO" id="GO:0006289">
    <property type="term" value="P:nucleotide-excision repair"/>
    <property type="evidence" value="ECO:0007669"/>
    <property type="project" value="InterPro"/>
</dbReference>
<dbReference type="AlphaFoldDB" id="A0A1F4WK38"/>
<organism evidence="9 10">
    <name type="scientific">candidate division WWE3 bacterium RIFOXYC1_FULL_39_7</name>
    <dbReference type="NCBI Taxonomy" id="1802643"/>
    <lineage>
        <taxon>Bacteria</taxon>
        <taxon>Katanobacteria</taxon>
    </lineage>
</organism>
<sequence length="455" mass="52045">MKDQVIKTVQNLPSAPGVYLFKNSSGVVIYVGKAKRLRDRVGSYFHADLDPNSKTFALVQRIEDIEYVEVQSELEAFVLEAALIKKHRPKYNIIQKDDKSYIYIAIRKEKAKIGDSTVLLPKVLTIRETDAQKNDLLFGPYPNGTTAKYIVRALRKIFPFRDCDPAKFNRYHKLGRPCLFGDLGLCPAPCINYSEKDLLGYKKNIETIKKVLNGGSTRVVKNMEIEMNAYSKKQDYENAARIRDIIAKYKYVSQKFRRSEEYINNPYLINDIADRAINDLAVILPVLDGVPNRIECYDISNISGKEAVGSMVVAVNGRINKKEYRKFKIKLSATPDDFQMMKEVLTRRLKNTFERSDDKVWPKPDLIVVDGGKGQVGAALEVMSQLNVSVPLVGLAKKEEILVFKDEFGYVELKYPKDSAGLNLIIRLRDEAHRFAQSYHHKLRLQKIRIEQKIV</sequence>
<keyword evidence="2" id="KW-0227">DNA damage</keyword>
<dbReference type="GO" id="GO:0009381">
    <property type="term" value="F:excinuclease ABC activity"/>
    <property type="evidence" value="ECO:0007669"/>
    <property type="project" value="InterPro"/>
</dbReference>
<dbReference type="PROSITE" id="PS50165">
    <property type="entry name" value="UVRC"/>
    <property type="match status" value="1"/>
</dbReference>
<evidence type="ECO:0000313" key="10">
    <source>
        <dbReference type="Proteomes" id="UP000179113"/>
    </source>
</evidence>
<evidence type="ECO:0000259" key="8">
    <source>
        <dbReference type="PROSITE" id="PS50165"/>
    </source>
</evidence>
<evidence type="ECO:0008006" key="11">
    <source>
        <dbReference type="Google" id="ProtNLM"/>
    </source>
</evidence>
<keyword evidence="4" id="KW-0267">Excision nuclease</keyword>
<proteinExistence type="predicted"/>
<keyword evidence="3" id="KW-0228">DNA excision</keyword>
<dbReference type="Gene3D" id="3.40.1440.10">
    <property type="entry name" value="GIY-YIG endonuclease"/>
    <property type="match status" value="1"/>
</dbReference>
<dbReference type="Gene3D" id="4.10.860.10">
    <property type="entry name" value="UVR domain"/>
    <property type="match status" value="1"/>
</dbReference>
<keyword evidence="5" id="KW-0234">DNA repair</keyword>
<dbReference type="InterPro" id="IPR038476">
    <property type="entry name" value="UvrC_RNase_H_dom_sf"/>
</dbReference>
<dbReference type="PANTHER" id="PTHR30562:SF1">
    <property type="entry name" value="UVRABC SYSTEM PROTEIN C"/>
    <property type="match status" value="1"/>
</dbReference>
<name>A0A1F4WK38_UNCKA</name>
<dbReference type="EMBL" id="MEWA01000018">
    <property type="protein sequence ID" value="OGC69739.1"/>
    <property type="molecule type" value="Genomic_DNA"/>
</dbReference>
<accession>A0A1F4WK38</accession>
<gene>
    <name evidence="9" type="ORF">A2415_04645</name>
</gene>
<dbReference type="InterPro" id="IPR047296">
    <property type="entry name" value="GIY-YIG_UvrC_Cho"/>
</dbReference>
<feature type="domain" description="GIY-YIG" evidence="7">
    <location>
        <begin position="14"/>
        <end position="93"/>
    </location>
</feature>
<dbReference type="FunFam" id="3.40.1440.10:FF:000001">
    <property type="entry name" value="UvrABC system protein C"/>
    <property type="match status" value="1"/>
</dbReference>
<dbReference type="Pfam" id="PF01541">
    <property type="entry name" value="GIY-YIG"/>
    <property type="match status" value="1"/>
</dbReference>
<dbReference type="InterPro" id="IPR036876">
    <property type="entry name" value="UVR_dom_sf"/>
</dbReference>
<dbReference type="SUPFAM" id="SSF82771">
    <property type="entry name" value="GIY-YIG endonuclease"/>
    <property type="match status" value="1"/>
</dbReference>
<dbReference type="InterPro" id="IPR000305">
    <property type="entry name" value="GIY-YIG_endonuc"/>
</dbReference>
<dbReference type="Gene3D" id="3.30.420.340">
    <property type="entry name" value="UvrC, RNAse H endonuclease domain"/>
    <property type="match status" value="1"/>
</dbReference>
<comment type="caution">
    <text evidence="9">The sequence shown here is derived from an EMBL/GenBank/DDBJ whole genome shotgun (WGS) entry which is preliminary data.</text>
</comment>
<evidence type="ECO:0000256" key="4">
    <source>
        <dbReference type="ARBA" id="ARBA00022881"/>
    </source>
</evidence>
<keyword evidence="1" id="KW-0963">Cytoplasm</keyword>
<dbReference type="PANTHER" id="PTHR30562">
    <property type="entry name" value="UVRC/OXIDOREDUCTASE"/>
    <property type="match status" value="1"/>
</dbReference>
<dbReference type="GO" id="GO:0009380">
    <property type="term" value="C:excinuclease repair complex"/>
    <property type="evidence" value="ECO:0007669"/>
    <property type="project" value="TreeGrafter"/>
</dbReference>
<feature type="domain" description="UVR" evidence="6">
    <location>
        <begin position="217"/>
        <end position="252"/>
    </location>
</feature>
<dbReference type="Pfam" id="PF02151">
    <property type="entry name" value="UVR"/>
    <property type="match status" value="1"/>
</dbReference>